<accession>A0A9Q0IA64</accession>
<dbReference type="OrthoDB" id="8963550at2759"/>
<evidence type="ECO:0000313" key="3">
    <source>
        <dbReference type="Proteomes" id="UP001148018"/>
    </source>
</evidence>
<reference evidence="2" key="1">
    <citation type="submission" date="2022-07" db="EMBL/GenBank/DDBJ databases">
        <title>Chromosome-level genome of Muraenolepis orangiensis.</title>
        <authorList>
            <person name="Kim J."/>
        </authorList>
    </citation>
    <scope>NUCLEOTIDE SEQUENCE</scope>
    <source>
        <strain evidence="2">KU_S4_2022</strain>
        <tissue evidence="2">Muscle</tissue>
    </source>
</reference>
<evidence type="ECO:0000256" key="1">
    <source>
        <dbReference type="SAM" id="MobiDB-lite"/>
    </source>
</evidence>
<dbReference type="EMBL" id="JANIIK010000115">
    <property type="protein sequence ID" value="KAJ3589316.1"/>
    <property type="molecule type" value="Genomic_DNA"/>
</dbReference>
<dbReference type="SUPFAM" id="SSF52266">
    <property type="entry name" value="SGNH hydrolase"/>
    <property type="match status" value="1"/>
</dbReference>
<dbReference type="Gene3D" id="3.40.50.1110">
    <property type="entry name" value="SGNH hydrolase"/>
    <property type="match status" value="1"/>
</dbReference>
<protein>
    <submittedName>
        <fullName evidence="2">Uncharacterized protein</fullName>
    </submittedName>
</protein>
<name>A0A9Q0IA64_9TELE</name>
<sequence length="538" mass="59122">MAKKVAHLTAFIKPAAPDDTVLTLIKKNTVTWMNNNLHILIEHYARIQKDLTAGLEPFNGEALERALRWAHQRYGRRLTPSSITSLRSLLSVPKNSSPPTIPPLISDTVAFPPLPTRPQATLKTPFKHRTTLILPSRPLPIPPLLSLPPFSLGLTRRSPPPSIATSTSQPPRHNRLPLPQRLPTTRSRPPSAIPPVQTTPIDTGSPQPILVTVSRSPTSDLQPLTPVLTSSTPKPNRFSLGGDLARVPFGLSTSTSASTPPPPPRTEDAVLGVSKQIEISRGGNKPPNPVTLSAEIHPCPLSPPLKSPPSSTSISIPPSHQAPSSSFPSSPPLIFFSPSRPSEDNQPRSPSYYQPRIHPHTNRKATMWSLPIRKPIIIMGDLNIARIPKFKQDGIQADSFPGATLRHLTAILLRLTSPRPDTKLIVLSIGINNCLREQTALTIIKDTRRLVRVARTKFPQARIAIPLLTVSIKLSVAQLRCVKAFNTFVRDNIEDVDSRCGYLNQLSLLKFHTTHDNIHWTPETAGSMLRDWLTQLGL</sequence>
<organism evidence="2 3">
    <name type="scientific">Muraenolepis orangiensis</name>
    <name type="common">Patagonian moray cod</name>
    <dbReference type="NCBI Taxonomy" id="630683"/>
    <lineage>
        <taxon>Eukaryota</taxon>
        <taxon>Metazoa</taxon>
        <taxon>Chordata</taxon>
        <taxon>Craniata</taxon>
        <taxon>Vertebrata</taxon>
        <taxon>Euteleostomi</taxon>
        <taxon>Actinopterygii</taxon>
        <taxon>Neopterygii</taxon>
        <taxon>Teleostei</taxon>
        <taxon>Neoteleostei</taxon>
        <taxon>Acanthomorphata</taxon>
        <taxon>Zeiogadaria</taxon>
        <taxon>Gadariae</taxon>
        <taxon>Gadiformes</taxon>
        <taxon>Muraenolepidoidei</taxon>
        <taxon>Muraenolepididae</taxon>
        <taxon>Muraenolepis</taxon>
    </lineage>
</organism>
<keyword evidence="3" id="KW-1185">Reference proteome</keyword>
<dbReference type="InterPro" id="IPR036514">
    <property type="entry name" value="SGNH_hydro_sf"/>
</dbReference>
<feature type="compositionally biased region" description="Polar residues" evidence="1">
    <location>
        <begin position="213"/>
        <end position="234"/>
    </location>
</feature>
<dbReference type="AlphaFoldDB" id="A0A9Q0IA64"/>
<comment type="caution">
    <text evidence="2">The sequence shown here is derived from an EMBL/GenBank/DDBJ whole genome shotgun (WGS) entry which is preliminary data.</text>
</comment>
<feature type="compositionally biased region" description="Polar residues" evidence="1">
    <location>
        <begin position="196"/>
        <end position="206"/>
    </location>
</feature>
<feature type="region of interest" description="Disordered" evidence="1">
    <location>
        <begin position="152"/>
        <end position="358"/>
    </location>
</feature>
<evidence type="ECO:0000313" key="2">
    <source>
        <dbReference type="EMBL" id="KAJ3589316.1"/>
    </source>
</evidence>
<dbReference type="Proteomes" id="UP001148018">
    <property type="component" value="Unassembled WGS sequence"/>
</dbReference>
<gene>
    <name evidence="2" type="ORF">NHX12_010161</name>
</gene>
<feature type="compositionally biased region" description="Low complexity" evidence="1">
    <location>
        <begin position="308"/>
        <end position="340"/>
    </location>
</feature>
<proteinExistence type="predicted"/>